<feature type="region of interest" description="Disordered" evidence="1">
    <location>
        <begin position="173"/>
        <end position="203"/>
    </location>
</feature>
<evidence type="ECO:0000313" key="4">
    <source>
        <dbReference type="Proteomes" id="UP000000238"/>
    </source>
</evidence>
<keyword evidence="4" id="KW-1185">Reference proteome</keyword>
<dbReference type="Proteomes" id="UP000000238">
    <property type="component" value="Chromosome"/>
</dbReference>
<proteinExistence type="predicted"/>
<reference evidence="3 4" key="1">
    <citation type="journal article" date="2005" name="Nucleic Acids Res.">
        <title>Genomic blueprint of Hahella chejuensis, a marine microbe producing an algicidal agent.</title>
        <authorList>
            <person name="Jeong H."/>
            <person name="Yim J.H."/>
            <person name="Lee C."/>
            <person name="Choi S.-H."/>
            <person name="Park Y.K."/>
            <person name="Yoon S.H."/>
            <person name="Hur C.-G."/>
            <person name="Kang H.-Y."/>
            <person name="Kim D."/>
            <person name="Lee H.H."/>
            <person name="Park K.H."/>
            <person name="Park S.-H."/>
            <person name="Park H.-S."/>
            <person name="Lee H.K."/>
            <person name="Oh T.K."/>
            <person name="Kim J.F."/>
        </authorList>
    </citation>
    <scope>NUCLEOTIDE SEQUENCE [LARGE SCALE GENOMIC DNA]</scope>
    <source>
        <strain evidence="3 4">KCTC 2396</strain>
    </source>
</reference>
<dbReference type="KEGG" id="hch:HCH_00132"/>
<evidence type="ECO:0000313" key="3">
    <source>
        <dbReference type="EMBL" id="ABC27051.1"/>
    </source>
</evidence>
<evidence type="ECO:0000256" key="1">
    <source>
        <dbReference type="SAM" id="MobiDB-lite"/>
    </source>
</evidence>
<feature type="signal peptide" evidence="2">
    <location>
        <begin position="1"/>
        <end position="31"/>
    </location>
</feature>
<name>Q2SQM3_HAHCH</name>
<dbReference type="EMBL" id="CP000155">
    <property type="protein sequence ID" value="ABC27051.1"/>
    <property type="molecule type" value="Genomic_DNA"/>
</dbReference>
<accession>Q2SQM3</accession>
<feature type="chain" id="PRO_5004215759" evidence="2">
    <location>
        <begin position="32"/>
        <end position="586"/>
    </location>
</feature>
<organism evidence="3 4">
    <name type="scientific">Hahella chejuensis (strain KCTC 2396)</name>
    <dbReference type="NCBI Taxonomy" id="349521"/>
    <lineage>
        <taxon>Bacteria</taxon>
        <taxon>Pseudomonadati</taxon>
        <taxon>Pseudomonadota</taxon>
        <taxon>Gammaproteobacteria</taxon>
        <taxon>Oceanospirillales</taxon>
        <taxon>Hahellaceae</taxon>
        <taxon>Hahella</taxon>
    </lineage>
</organism>
<keyword evidence="2" id="KW-0732">Signal</keyword>
<dbReference type="STRING" id="349521.HCH_00132"/>
<protein>
    <submittedName>
        <fullName evidence="3">Uncharacterized protein</fullName>
    </submittedName>
</protein>
<sequence>MTQRLCPLRISRVIRRSAALIMLLLSFSALAVPEGWKVLMDNGEELFIPGDLKADEEYRMFISVAEDVPQSGYRDWFERVLKEDGGKLGEVIDTLAVKENKGGVLSSTVMMQTEGKARFVHYMAFYGKGKAVYMRIFASDGAKLVARYGAGMQQIMKETLPLRLKGVASQLGAATPAQPATQKSAPSLPASTQSTGVTRKTDIQKVDNGSLPKYSLPSHYEALVCDYTTGISNSNYKVDNFVYLLFKDGSAYKRLTVPPEDFDIAKARKENPKNWGVWKKNGDGYRVKVGGDWRELKHSDLLEPARIGERLNRYIYIMNAYGMAGISSTSSVYTNSWTFLGSGRFTKGSSSLHGSGGAASALTGTSVYASSKSDEHGDSSVAGGMAPGVVTSTTRENNDGAKNRGAYQLNGYAMNLSFDNGEKQRMLFGFCHGDRTDPFLGGTQYWMKESDAERDLPTDWKMVITENEDQFYIPGDLKEGEVYRLVISPKVELNGRSMEDWFKQTVTENLSYLGEPLLAQNWTGQQGLYQYYNAFKENGRDLYVVYYGMKTRGRFGRFVRLVISDSAMAKRYTKELQPAFKEAFRQ</sequence>
<dbReference type="HOGENOM" id="CLU_465223_0_0_6"/>
<feature type="compositionally biased region" description="Polar residues" evidence="1">
    <location>
        <begin position="178"/>
        <end position="198"/>
    </location>
</feature>
<dbReference type="AlphaFoldDB" id="Q2SQM3"/>
<dbReference type="eggNOG" id="ENOG5033EY3">
    <property type="taxonomic scope" value="Bacteria"/>
</dbReference>
<feature type="region of interest" description="Disordered" evidence="1">
    <location>
        <begin position="372"/>
        <end position="402"/>
    </location>
</feature>
<evidence type="ECO:0000256" key="2">
    <source>
        <dbReference type="SAM" id="SignalP"/>
    </source>
</evidence>
<gene>
    <name evidence="3" type="ordered locus">HCH_00132</name>
</gene>